<dbReference type="Pfam" id="PF03692">
    <property type="entry name" value="CxxCxxCC"/>
    <property type="match status" value="1"/>
</dbReference>
<dbReference type="Proteomes" id="UP000029922">
    <property type="component" value="Unassembled WGS sequence"/>
</dbReference>
<organism evidence="1 4">
    <name type="scientific">Helicobacter muridarum</name>
    <dbReference type="NCBI Taxonomy" id="216"/>
    <lineage>
        <taxon>Bacteria</taxon>
        <taxon>Pseudomonadati</taxon>
        <taxon>Campylobacterota</taxon>
        <taxon>Epsilonproteobacteria</taxon>
        <taxon>Campylobacterales</taxon>
        <taxon>Helicobacteraceae</taxon>
        <taxon>Helicobacter</taxon>
    </lineage>
</organism>
<dbReference type="STRING" id="216.LS73_01585"/>
<accession>A0A099U257</accession>
<protein>
    <submittedName>
        <fullName evidence="1">Ancestral polypeptide</fullName>
    </submittedName>
    <submittedName>
        <fullName evidence="2">YkgJ family cysteine cluster protein</fullName>
    </submittedName>
</protein>
<dbReference type="RefSeq" id="WP_034556939.1">
    <property type="nucleotide sequence ID" value="NZ_FZML01000032.1"/>
</dbReference>
<keyword evidence="4" id="KW-1185">Reference proteome</keyword>
<dbReference type="EMBL" id="UGJE01000002">
    <property type="protein sequence ID" value="STQ86045.1"/>
    <property type="molecule type" value="Genomic_DNA"/>
</dbReference>
<sequence length="93" mass="10829">MDFPCTKCGACCKNISGIKELESYNLGNGICKYLDMQNNLCKIYANRPIICRINAMYERDYKQLHSKEEFYALNIESCKALQEKEDIDKALRF</sequence>
<reference evidence="2 3" key="1">
    <citation type="journal article" date="2014" name="Genome Announc.">
        <title>Draft genome sequences of eight enterohepatic helicobacter species isolated from both laboratory and wild rodents.</title>
        <authorList>
            <person name="Sheh A."/>
            <person name="Shen Z."/>
            <person name="Fox J.G."/>
        </authorList>
    </citation>
    <scope>NUCLEOTIDE SEQUENCE [LARGE SCALE GENOMIC DNA]</scope>
    <source>
        <strain evidence="2 3">ST1</strain>
    </source>
</reference>
<proteinExistence type="predicted"/>
<dbReference type="InterPro" id="IPR005358">
    <property type="entry name" value="Puta_zinc/iron-chelating_dom"/>
</dbReference>
<reference evidence="1 4" key="2">
    <citation type="submission" date="2018-06" db="EMBL/GenBank/DDBJ databases">
        <authorList>
            <consortium name="Pathogen Informatics"/>
            <person name="Doyle S."/>
        </authorList>
    </citation>
    <scope>NUCLEOTIDE SEQUENCE [LARGE SCALE GENOMIC DNA]</scope>
    <source>
        <strain evidence="1 4">NCTC12714</strain>
    </source>
</reference>
<evidence type="ECO:0000313" key="3">
    <source>
        <dbReference type="Proteomes" id="UP000029922"/>
    </source>
</evidence>
<evidence type="ECO:0000313" key="2">
    <source>
        <dbReference type="EMBL" id="TLE01170.1"/>
    </source>
</evidence>
<gene>
    <name evidence="2" type="ORF">LS73_002555</name>
    <name evidence="1" type="ORF">NCTC12714_00835</name>
</gene>
<evidence type="ECO:0000313" key="1">
    <source>
        <dbReference type="EMBL" id="STQ86045.1"/>
    </source>
</evidence>
<name>A0A099U257_9HELI</name>
<dbReference type="OrthoDB" id="71604at2"/>
<dbReference type="EMBL" id="JRPD02000003">
    <property type="protein sequence ID" value="TLE01170.1"/>
    <property type="molecule type" value="Genomic_DNA"/>
</dbReference>
<evidence type="ECO:0000313" key="4">
    <source>
        <dbReference type="Proteomes" id="UP000255139"/>
    </source>
</evidence>
<dbReference type="Proteomes" id="UP000255139">
    <property type="component" value="Unassembled WGS sequence"/>
</dbReference>
<dbReference type="AlphaFoldDB" id="A0A099U257"/>